<dbReference type="AlphaFoldDB" id="U7R509"/>
<protein>
    <submittedName>
        <fullName evidence="1">Uncharacterized protein</fullName>
    </submittedName>
</protein>
<comment type="caution">
    <text evidence="1">The sequence shown here is derived from an EMBL/GenBank/DDBJ whole genome shotgun (WGS) entry which is preliminary data.</text>
</comment>
<dbReference type="EMBL" id="AXDT01000012">
    <property type="protein sequence ID" value="ERT14908.1"/>
    <property type="molecule type" value="Genomic_DNA"/>
</dbReference>
<evidence type="ECO:0000313" key="2">
    <source>
        <dbReference type="Proteomes" id="UP000017133"/>
    </source>
</evidence>
<organism evidence="1 2">
    <name type="scientific">Photorhabdus temperata J3</name>
    <dbReference type="NCBI Taxonomy" id="1389415"/>
    <lineage>
        <taxon>Bacteria</taxon>
        <taxon>Pseudomonadati</taxon>
        <taxon>Pseudomonadota</taxon>
        <taxon>Gammaproteobacteria</taxon>
        <taxon>Enterobacterales</taxon>
        <taxon>Morganellaceae</taxon>
        <taxon>Photorhabdus</taxon>
    </lineage>
</organism>
<sequence length="188" mass="21604">MNMNQFNEKYEPIFNRVCAFLGKGWRIDKRDKPDFYRIRLMNPALKNYSISVRLEKDRLILTGGVIRSNRYCQYSTCSVSPSRWPWGIAEDIKKKILVDADKQIAFAAADQVEVNRLRKEKCQVIHLLSRLVDTSDYNGCCGVMCSIKVQGISGDVAEGYGETYKLKLHDLSKDQLIKIVGFLSNLER</sequence>
<dbReference type="PATRIC" id="fig|1389415.4.peg.229"/>
<dbReference type="RefSeq" id="WP_021325881.1">
    <property type="nucleotide sequence ID" value="NZ_AXDT01000012.1"/>
</dbReference>
<gene>
    <name evidence="1" type="ORF">O185_01205</name>
</gene>
<proteinExistence type="predicted"/>
<dbReference type="Proteomes" id="UP000017133">
    <property type="component" value="Unassembled WGS sequence"/>
</dbReference>
<accession>U7R509</accession>
<reference evidence="1 2" key="1">
    <citation type="submission" date="2013-10" db="EMBL/GenBank/DDBJ databases">
        <title>Whole Genome Shotgun Sequence of Photorhabdus temperata J3.</title>
        <authorList>
            <person name="Park G.-S."/>
            <person name="Hong S.-J."/>
            <person name="Shin J.-H."/>
        </authorList>
    </citation>
    <scope>NUCLEOTIDE SEQUENCE [LARGE SCALE GENOMIC DNA]</scope>
    <source>
        <strain evidence="1 2">J3</strain>
    </source>
</reference>
<keyword evidence="2" id="KW-1185">Reference proteome</keyword>
<name>U7R509_PHOTE</name>
<evidence type="ECO:0000313" key="1">
    <source>
        <dbReference type="EMBL" id="ERT14908.1"/>
    </source>
</evidence>